<gene>
    <name evidence="2" type="ORF">SAMN05660282_00010</name>
</gene>
<dbReference type="OrthoDB" id="4422940at2"/>
<organism evidence="2 3">
    <name type="scientific">Corynebacterium spheniscorum</name>
    <dbReference type="NCBI Taxonomy" id="185761"/>
    <lineage>
        <taxon>Bacteria</taxon>
        <taxon>Bacillati</taxon>
        <taxon>Actinomycetota</taxon>
        <taxon>Actinomycetes</taxon>
        <taxon>Mycobacteriales</taxon>
        <taxon>Corynebacteriaceae</taxon>
        <taxon>Corynebacterium</taxon>
    </lineage>
</organism>
<protein>
    <submittedName>
        <fullName evidence="2">SdpI/YhfL protein family protein</fullName>
    </submittedName>
</protein>
<dbReference type="Proteomes" id="UP000199065">
    <property type="component" value="Unassembled WGS sequence"/>
</dbReference>
<dbReference type="AlphaFoldDB" id="A0A1I2PG65"/>
<evidence type="ECO:0000256" key="1">
    <source>
        <dbReference type="SAM" id="Phobius"/>
    </source>
</evidence>
<dbReference type="RefSeq" id="WP_092283196.1">
    <property type="nucleotide sequence ID" value="NZ_FOPJ01000001.1"/>
</dbReference>
<feature type="transmembrane region" description="Helical" evidence="1">
    <location>
        <begin position="6"/>
        <end position="24"/>
    </location>
</feature>
<keyword evidence="1" id="KW-0812">Transmembrane</keyword>
<keyword evidence="1" id="KW-0472">Membrane</keyword>
<sequence length="116" mass="12551">MSLWIPVVTGVLAWLCAIIFGVIADKSRRGTLPRNSAVGIRLPSTMQSDEAWTTAHRKTWTANALIAVIFFLGGGFMLLQSGEMSKTPYLVAAAITFGSLVPILIIQVRLAQKAVH</sequence>
<accession>A0A1I2PG65</accession>
<evidence type="ECO:0000313" key="2">
    <source>
        <dbReference type="EMBL" id="SFG14530.1"/>
    </source>
</evidence>
<keyword evidence="1" id="KW-1133">Transmembrane helix</keyword>
<feature type="transmembrane region" description="Helical" evidence="1">
    <location>
        <begin position="60"/>
        <end position="79"/>
    </location>
</feature>
<keyword evidence="3" id="KW-1185">Reference proteome</keyword>
<dbReference type="Pfam" id="PF13630">
    <property type="entry name" value="SdpI"/>
    <property type="match status" value="1"/>
</dbReference>
<reference evidence="2 3" key="1">
    <citation type="submission" date="2016-10" db="EMBL/GenBank/DDBJ databases">
        <authorList>
            <person name="de Groot N.N."/>
        </authorList>
    </citation>
    <scope>NUCLEOTIDE SEQUENCE [LARGE SCALE GENOMIC DNA]</scope>
    <source>
        <strain>J11</strain>
        <strain evidence="3">PG 39</strain>
    </source>
</reference>
<evidence type="ECO:0000313" key="3">
    <source>
        <dbReference type="Proteomes" id="UP000199065"/>
    </source>
</evidence>
<name>A0A1I2PG65_9CORY</name>
<dbReference type="EMBL" id="FOPJ01000001">
    <property type="protein sequence ID" value="SFG14530.1"/>
    <property type="molecule type" value="Genomic_DNA"/>
</dbReference>
<dbReference type="InterPro" id="IPR025962">
    <property type="entry name" value="SdpI/YhfL"/>
</dbReference>
<feature type="transmembrane region" description="Helical" evidence="1">
    <location>
        <begin position="91"/>
        <end position="111"/>
    </location>
</feature>
<proteinExistence type="predicted"/>